<evidence type="ECO:0000259" key="1">
    <source>
        <dbReference type="Pfam" id="PF13577"/>
    </source>
</evidence>
<evidence type="ECO:0000313" key="3">
    <source>
        <dbReference type="Proteomes" id="UP000325690"/>
    </source>
</evidence>
<name>A0A5N5UYS4_MYCPH</name>
<protein>
    <recommendedName>
        <fullName evidence="1">SnoaL-like domain-containing protein</fullName>
    </recommendedName>
</protein>
<dbReference type="AlphaFoldDB" id="A0A5N5UYS4"/>
<keyword evidence="3" id="KW-1185">Reference proteome</keyword>
<dbReference type="GeneID" id="74305302"/>
<feature type="domain" description="SnoaL-like" evidence="1">
    <location>
        <begin position="6"/>
        <end position="127"/>
    </location>
</feature>
<dbReference type="EMBL" id="ANBP01000023">
    <property type="protein sequence ID" value="KAB7754792.1"/>
    <property type="molecule type" value="Genomic_DNA"/>
</dbReference>
<dbReference type="InterPro" id="IPR037401">
    <property type="entry name" value="SnoaL-like"/>
</dbReference>
<dbReference type="SUPFAM" id="SSF54427">
    <property type="entry name" value="NTF2-like"/>
    <property type="match status" value="1"/>
</dbReference>
<evidence type="ECO:0000313" key="2">
    <source>
        <dbReference type="EMBL" id="KAB7754792.1"/>
    </source>
</evidence>
<organism evidence="2 3">
    <name type="scientific">Mycolicibacterium phlei DSM 43239 = CCUG 21000</name>
    <dbReference type="NCBI Taxonomy" id="1226750"/>
    <lineage>
        <taxon>Bacteria</taxon>
        <taxon>Bacillati</taxon>
        <taxon>Actinomycetota</taxon>
        <taxon>Actinomycetes</taxon>
        <taxon>Mycobacteriales</taxon>
        <taxon>Mycobacteriaceae</taxon>
        <taxon>Mycolicibacterium</taxon>
    </lineage>
</organism>
<dbReference type="Proteomes" id="UP000325690">
    <property type="component" value="Unassembled WGS sequence"/>
</dbReference>
<dbReference type="CDD" id="cd00531">
    <property type="entry name" value="NTF2_like"/>
    <property type="match status" value="1"/>
</dbReference>
<accession>A0A5N5UYS4</accession>
<dbReference type="InterPro" id="IPR032710">
    <property type="entry name" value="NTF2-like_dom_sf"/>
</dbReference>
<dbReference type="RefSeq" id="WP_061482180.1">
    <property type="nucleotide sequence ID" value="NZ_ANBO01000012.1"/>
</dbReference>
<reference evidence="2 3" key="1">
    <citation type="submission" date="2012-10" db="EMBL/GenBank/DDBJ databases">
        <title>The draft sequence of the Mycobacterium pheli genome.</title>
        <authorList>
            <person name="Pettersson B.M.F."/>
            <person name="Das S."/>
            <person name="Dasgupta S."/>
            <person name="Bhattacharya A."/>
            <person name="Kirsebom L.A."/>
        </authorList>
    </citation>
    <scope>NUCLEOTIDE SEQUENCE [LARGE SCALE GENOMIC DNA]</scope>
    <source>
        <strain evidence="2 3">CCUG 21000</strain>
    </source>
</reference>
<comment type="caution">
    <text evidence="2">The sequence shown here is derived from an EMBL/GenBank/DDBJ whole genome shotgun (WGS) entry which is preliminary data.</text>
</comment>
<dbReference type="Pfam" id="PF13577">
    <property type="entry name" value="SnoaL_4"/>
    <property type="match status" value="1"/>
</dbReference>
<sequence length="144" mass="16188">MDKIDELYARESIRDLINRYCIEADRGRLDAVQNLFADNGVYVFSGREYTGRQGIVELFTESGRRVQAAGLKARAWHNVTSSAVDVTGDTATARTYVVVLVAGAADHWGYYDDEFRCVDGRWFIARREFKLQGFVPGGIGEVLK</sequence>
<proteinExistence type="predicted"/>
<dbReference type="Gene3D" id="3.10.450.50">
    <property type="match status" value="1"/>
</dbReference>
<gene>
    <name evidence="2" type="ORF">MPHL21000_16515</name>
</gene>